<dbReference type="AlphaFoldDB" id="A0A067BR87"/>
<dbReference type="Proteomes" id="UP000030745">
    <property type="component" value="Unassembled WGS sequence"/>
</dbReference>
<dbReference type="OMA" id="CIFRIDQ"/>
<dbReference type="KEGG" id="spar:SPRG_13335"/>
<dbReference type="VEuPathDB" id="FungiDB:SPRG_13335"/>
<evidence type="ECO:0000256" key="1">
    <source>
        <dbReference type="SAM" id="Phobius"/>
    </source>
</evidence>
<keyword evidence="1" id="KW-0812">Transmembrane</keyword>
<feature type="transmembrane region" description="Helical" evidence="1">
    <location>
        <begin position="367"/>
        <end position="384"/>
    </location>
</feature>
<proteinExistence type="predicted"/>
<dbReference type="RefSeq" id="XP_012208565.1">
    <property type="nucleotide sequence ID" value="XM_012353175.1"/>
</dbReference>
<name>A0A067BR87_SAPPC</name>
<evidence type="ECO:0000313" key="2">
    <source>
        <dbReference type="EMBL" id="KDO20753.1"/>
    </source>
</evidence>
<organism evidence="2 3">
    <name type="scientific">Saprolegnia parasitica (strain CBS 223.65)</name>
    <dbReference type="NCBI Taxonomy" id="695850"/>
    <lineage>
        <taxon>Eukaryota</taxon>
        <taxon>Sar</taxon>
        <taxon>Stramenopiles</taxon>
        <taxon>Oomycota</taxon>
        <taxon>Saprolegniomycetes</taxon>
        <taxon>Saprolegniales</taxon>
        <taxon>Saprolegniaceae</taxon>
        <taxon>Saprolegnia</taxon>
    </lineage>
</organism>
<keyword evidence="3" id="KW-1185">Reference proteome</keyword>
<evidence type="ECO:0000313" key="3">
    <source>
        <dbReference type="Proteomes" id="UP000030745"/>
    </source>
</evidence>
<keyword evidence="1" id="KW-1133">Transmembrane helix</keyword>
<gene>
    <name evidence="2" type="ORF">SPRG_13335</name>
</gene>
<sequence>MAPIWYLIASLTGVDGDTPLSPALNQPIRIKLIKQPPLKAYLTEPLPWMPRTEPSIGVSPGANETFAAFEARALAFYTSQYTSSAPSSGVRYVYDATNDVDVLCGRLQHMTEASFSYAPLPGAFFYSKRTRLWVRDASLGTRNASSTALVQPGTLFGRPSSIAVLWIDAHDSICFAVQLDHGSSTWLYCKLGFRMATTLLILSLLWSTYYVHYRSLAIGLRQFGTCGESERLEIIVGDPTCLILQNTWICVLFVVDFWCSLETAGQCIFRIDQTADKWAFALSTLYLSRTVWFGYLVLNLSGYVLRRCGLESRVAQADPTGVAIGVALVVGPLTYYQLRLSAFIDLYHVLYTAFLPPNKAMDYVEHIPPAILYTIVLGALPLVYSFAWPALIRLLIPAASLACGAFARSSYNDWKHRLLLGLIFGCGCCRRRHRVPKTFRGGSIYKLFTTHRHLQRNAAFSFRGSDCYVLSHTPTTTISYRLSLSDALLLDHRTDIVFGSTPTATTFGRLIMNPKGTIDVQLGAEQSRWIM</sequence>
<keyword evidence="1" id="KW-0472">Membrane</keyword>
<protein>
    <submittedName>
        <fullName evidence="2">Uncharacterized protein</fullName>
    </submittedName>
</protein>
<dbReference type="EMBL" id="KK583304">
    <property type="protein sequence ID" value="KDO20753.1"/>
    <property type="molecule type" value="Genomic_DNA"/>
</dbReference>
<dbReference type="OrthoDB" id="79627at2759"/>
<dbReference type="GeneID" id="24135219"/>
<accession>A0A067BR87</accession>
<reference evidence="2 3" key="1">
    <citation type="journal article" date="2013" name="PLoS Genet.">
        <title>Distinctive expansion of potential virulence genes in the genome of the oomycete fish pathogen Saprolegnia parasitica.</title>
        <authorList>
            <person name="Jiang R.H."/>
            <person name="de Bruijn I."/>
            <person name="Haas B.J."/>
            <person name="Belmonte R."/>
            <person name="Lobach L."/>
            <person name="Christie J."/>
            <person name="van den Ackerveken G."/>
            <person name="Bottin A."/>
            <person name="Bulone V."/>
            <person name="Diaz-Moreno S.M."/>
            <person name="Dumas B."/>
            <person name="Fan L."/>
            <person name="Gaulin E."/>
            <person name="Govers F."/>
            <person name="Grenville-Briggs L.J."/>
            <person name="Horner N.R."/>
            <person name="Levin J.Z."/>
            <person name="Mammella M."/>
            <person name="Meijer H.J."/>
            <person name="Morris P."/>
            <person name="Nusbaum C."/>
            <person name="Oome S."/>
            <person name="Phillips A.J."/>
            <person name="van Rooyen D."/>
            <person name="Rzeszutek E."/>
            <person name="Saraiva M."/>
            <person name="Secombes C.J."/>
            <person name="Seidl M.F."/>
            <person name="Snel B."/>
            <person name="Stassen J.H."/>
            <person name="Sykes S."/>
            <person name="Tripathy S."/>
            <person name="van den Berg H."/>
            <person name="Vega-Arreguin J.C."/>
            <person name="Wawra S."/>
            <person name="Young S.K."/>
            <person name="Zeng Q."/>
            <person name="Dieguez-Uribeondo J."/>
            <person name="Russ C."/>
            <person name="Tyler B.M."/>
            <person name="van West P."/>
        </authorList>
    </citation>
    <scope>NUCLEOTIDE SEQUENCE [LARGE SCALE GENOMIC DNA]</scope>
    <source>
        <strain evidence="2 3">CBS 223.65</strain>
    </source>
</reference>
<feature type="transmembrane region" description="Helical" evidence="1">
    <location>
        <begin position="278"/>
        <end position="298"/>
    </location>
</feature>